<dbReference type="AlphaFoldDB" id="A0A4Y2JVT8"/>
<sequence length="108" mass="12317">MKHEEAEKNHAMSRVSSLGVSIYTHLLNPNDDWCMCEKTLLCPGRQLPTLRHCNEDEILAGCPLSNNHVTSVARRLTLRDLKHTIPAYTMDFQLISSGLEPEILRFRS</sequence>
<protein>
    <submittedName>
        <fullName evidence="1">Uncharacterized protein</fullName>
    </submittedName>
</protein>
<dbReference type="EMBL" id="BGPR01003972">
    <property type="protein sequence ID" value="GBM94463.1"/>
    <property type="molecule type" value="Genomic_DNA"/>
</dbReference>
<organism evidence="1 2">
    <name type="scientific">Araneus ventricosus</name>
    <name type="common">Orbweaver spider</name>
    <name type="synonym">Epeira ventricosa</name>
    <dbReference type="NCBI Taxonomy" id="182803"/>
    <lineage>
        <taxon>Eukaryota</taxon>
        <taxon>Metazoa</taxon>
        <taxon>Ecdysozoa</taxon>
        <taxon>Arthropoda</taxon>
        <taxon>Chelicerata</taxon>
        <taxon>Arachnida</taxon>
        <taxon>Araneae</taxon>
        <taxon>Araneomorphae</taxon>
        <taxon>Entelegynae</taxon>
        <taxon>Araneoidea</taxon>
        <taxon>Araneidae</taxon>
        <taxon>Araneus</taxon>
    </lineage>
</organism>
<gene>
    <name evidence="1" type="ORF">AVEN_2144_1</name>
</gene>
<proteinExistence type="predicted"/>
<accession>A0A4Y2JVT8</accession>
<reference evidence="1 2" key="1">
    <citation type="journal article" date="2019" name="Sci. Rep.">
        <title>Orb-weaving spider Araneus ventricosus genome elucidates the spidroin gene catalogue.</title>
        <authorList>
            <person name="Kono N."/>
            <person name="Nakamura H."/>
            <person name="Ohtoshi R."/>
            <person name="Moran D.A.P."/>
            <person name="Shinohara A."/>
            <person name="Yoshida Y."/>
            <person name="Fujiwara M."/>
            <person name="Mori M."/>
            <person name="Tomita M."/>
            <person name="Arakawa K."/>
        </authorList>
    </citation>
    <scope>NUCLEOTIDE SEQUENCE [LARGE SCALE GENOMIC DNA]</scope>
</reference>
<keyword evidence="2" id="KW-1185">Reference proteome</keyword>
<dbReference type="Proteomes" id="UP000499080">
    <property type="component" value="Unassembled WGS sequence"/>
</dbReference>
<name>A0A4Y2JVT8_ARAVE</name>
<comment type="caution">
    <text evidence="1">The sequence shown here is derived from an EMBL/GenBank/DDBJ whole genome shotgun (WGS) entry which is preliminary data.</text>
</comment>
<evidence type="ECO:0000313" key="1">
    <source>
        <dbReference type="EMBL" id="GBM94463.1"/>
    </source>
</evidence>
<evidence type="ECO:0000313" key="2">
    <source>
        <dbReference type="Proteomes" id="UP000499080"/>
    </source>
</evidence>